<accession>U1MRA4</accession>
<gene>
    <name evidence="1" type="ORF">L332_01780</name>
</gene>
<dbReference type="RefSeq" id="WP_021011562.1">
    <property type="nucleotide sequence ID" value="NZ_ASHR01000036.1"/>
</dbReference>
<evidence type="ECO:0000313" key="2">
    <source>
        <dbReference type="Proteomes" id="UP000016462"/>
    </source>
</evidence>
<dbReference type="Proteomes" id="UP000016462">
    <property type="component" value="Unassembled WGS sequence"/>
</dbReference>
<evidence type="ECO:0000313" key="1">
    <source>
        <dbReference type="EMBL" id="ERG63185.1"/>
    </source>
</evidence>
<dbReference type="AlphaFoldDB" id="U1MRA4"/>
<proteinExistence type="predicted"/>
<keyword evidence="2" id="KW-1185">Reference proteome</keyword>
<dbReference type="EMBL" id="ASHR01000036">
    <property type="protein sequence ID" value="ERG63185.1"/>
    <property type="molecule type" value="Genomic_DNA"/>
</dbReference>
<reference evidence="1 2" key="1">
    <citation type="journal article" date="2013" name="Genome Announc.">
        <title>First draft genome sequence from a member of the genus agrococcus, isolated from modern microbialites.</title>
        <authorList>
            <person name="White R.A.III."/>
            <person name="Grassa C.J."/>
            <person name="Suttle C.A."/>
        </authorList>
    </citation>
    <scope>NUCLEOTIDE SEQUENCE [LARGE SCALE GENOMIC DNA]</scope>
    <source>
        <strain evidence="1 2">RW1</strain>
    </source>
</reference>
<sequence>MTDRTIDTLGDAFREYRTPFENQRFIADFVAKVDAAALLRYSDHFRVERRSGEPALQVHHSSTIGFRSEDEVQELVGDVKPFPSEWLPGCWGVRHPVSAQSGGGERSGSPRQVANEPCPRCGEVMSLAGCDWCGWAP</sequence>
<organism evidence="1 2">
    <name type="scientific">Agrococcus pavilionensis RW1</name>
    <dbReference type="NCBI Taxonomy" id="1330458"/>
    <lineage>
        <taxon>Bacteria</taxon>
        <taxon>Bacillati</taxon>
        <taxon>Actinomycetota</taxon>
        <taxon>Actinomycetes</taxon>
        <taxon>Micrococcales</taxon>
        <taxon>Microbacteriaceae</taxon>
        <taxon>Agrococcus</taxon>
    </lineage>
</organism>
<name>U1MRA4_9MICO</name>
<protein>
    <submittedName>
        <fullName evidence="1">Uncharacterized protein</fullName>
    </submittedName>
</protein>
<comment type="caution">
    <text evidence="1">The sequence shown here is derived from an EMBL/GenBank/DDBJ whole genome shotgun (WGS) entry which is preliminary data.</text>
</comment>
<dbReference type="OrthoDB" id="4989960at2"/>